<protein>
    <recommendedName>
        <fullName evidence="13">DNA-directed RNA polymerase subunit beta</fullName>
        <ecNumber evidence="13">2.7.7.6</ecNumber>
    </recommendedName>
</protein>
<dbReference type="Pfam" id="PF00562">
    <property type="entry name" value="RNA_pol_Rpb2_6"/>
    <property type="match status" value="1"/>
</dbReference>
<dbReference type="InterPro" id="IPR007641">
    <property type="entry name" value="RNA_pol_Rpb2_7"/>
</dbReference>
<dbReference type="InterPro" id="IPR007121">
    <property type="entry name" value="RNA_pol_bsu_CS"/>
</dbReference>
<keyword evidence="9 13" id="KW-0804">Transcription</keyword>
<evidence type="ECO:0000259" key="15">
    <source>
        <dbReference type="Pfam" id="PF00562"/>
    </source>
</evidence>
<feature type="region of interest" description="Disordered" evidence="14">
    <location>
        <begin position="1"/>
        <end position="21"/>
    </location>
</feature>
<dbReference type="InterPro" id="IPR007645">
    <property type="entry name" value="RNA_pol_Rpb2_3"/>
</dbReference>
<feature type="domain" description="RNA polymerase Rpb2" evidence="17">
    <location>
        <begin position="208"/>
        <end position="396"/>
    </location>
</feature>
<dbReference type="SUPFAM" id="SSF64484">
    <property type="entry name" value="beta and beta-prime subunits of DNA dependent RNA-polymerase"/>
    <property type="match status" value="1"/>
</dbReference>
<evidence type="ECO:0000256" key="4">
    <source>
        <dbReference type="ARBA" id="ARBA00022679"/>
    </source>
</evidence>
<evidence type="ECO:0000259" key="18">
    <source>
        <dbReference type="Pfam" id="PF04563"/>
    </source>
</evidence>
<feature type="domain" description="DNA-directed RNA polymerase subunit 2 hybrid-binding" evidence="15">
    <location>
        <begin position="709"/>
        <end position="1075"/>
    </location>
</feature>
<evidence type="ECO:0000259" key="17">
    <source>
        <dbReference type="Pfam" id="PF04561"/>
    </source>
</evidence>
<comment type="subcellular location">
    <subcellularLocation>
        <location evidence="1">Nucleus</location>
        <location evidence="1">Nucleolus</location>
    </subcellularLocation>
</comment>
<keyword evidence="8" id="KW-0862">Zinc</keyword>
<keyword evidence="6" id="KW-0479">Metal-binding</keyword>
<evidence type="ECO:0000256" key="5">
    <source>
        <dbReference type="ARBA" id="ARBA00022695"/>
    </source>
</evidence>
<evidence type="ECO:0000259" key="20">
    <source>
        <dbReference type="Pfam" id="PF06883"/>
    </source>
</evidence>
<reference evidence="21" key="1">
    <citation type="submission" date="2014-08" db="EMBL/GenBank/DDBJ databases">
        <authorList>
            <person name="Sharma Rahul"/>
            <person name="Thines Marco"/>
        </authorList>
    </citation>
    <scope>NUCLEOTIDE SEQUENCE</scope>
</reference>
<dbReference type="FunFam" id="3.90.1100.10:FF:000016">
    <property type="entry name" value="DNA-directed RNA polymerase subunit beta"/>
    <property type="match status" value="1"/>
</dbReference>
<dbReference type="PANTHER" id="PTHR20856">
    <property type="entry name" value="DNA-DIRECTED RNA POLYMERASE I SUBUNIT 2"/>
    <property type="match status" value="1"/>
</dbReference>
<dbReference type="FunFam" id="3.90.1100.10:FF:000008">
    <property type="entry name" value="DNA-directed RNA polymerase subunit beta"/>
    <property type="match status" value="1"/>
</dbReference>
<keyword evidence="5 13" id="KW-0548">Nucleotidyltransferase</keyword>
<feature type="domain" description="RNA polymerase beta subunit protrusion" evidence="18">
    <location>
        <begin position="45"/>
        <end position="428"/>
    </location>
</feature>
<dbReference type="Pfam" id="PF04560">
    <property type="entry name" value="RNA_pol_Rpb2_7"/>
    <property type="match status" value="1"/>
</dbReference>
<dbReference type="GO" id="GO:0003899">
    <property type="term" value="F:DNA-directed RNA polymerase activity"/>
    <property type="evidence" value="ECO:0007669"/>
    <property type="project" value="UniProtKB-EC"/>
</dbReference>
<dbReference type="InterPro" id="IPR015712">
    <property type="entry name" value="DNA-dir_RNA_pol_su2"/>
</dbReference>
<evidence type="ECO:0000256" key="6">
    <source>
        <dbReference type="ARBA" id="ARBA00022723"/>
    </source>
</evidence>
<dbReference type="InterPro" id="IPR037034">
    <property type="entry name" value="RNA_pol_Rpb2_2_sf"/>
</dbReference>
<evidence type="ECO:0000256" key="14">
    <source>
        <dbReference type="SAM" id="MobiDB-lite"/>
    </source>
</evidence>
<evidence type="ECO:0000256" key="11">
    <source>
        <dbReference type="ARBA" id="ARBA00047768"/>
    </source>
</evidence>
<dbReference type="InterPro" id="IPR007642">
    <property type="entry name" value="RNA_pol_Rpb2_2"/>
</dbReference>
<dbReference type="CDD" id="cd00653">
    <property type="entry name" value="RNA_pol_B_RPB2"/>
    <property type="match status" value="1"/>
</dbReference>
<dbReference type="FunFam" id="2.40.270.10:FF:000011">
    <property type="entry name" value="DNA-directed RNA polymerase subunit beta"/>
    <property type="match status" value="1"/>
</dbReference>
<dbReference type="EC" id="2.7.7.6" evidence="13"/>
<evidence type="ECO:0000256" key="9">
    <source>
        <dbReference type="ARBA" id="ARBA00023163"/>
    </source>
</evidence>
<dbReference type="GO" id="GO:0006362">
    <property type="term" value="P:transcription elongation by RNA polymerase I"/>
    <property type="evidence" value="ECO:0007669"/>
    <property type="project" value="UniProtKB-ARBA"/>
</dbReference>
<comment type="similarity">
    <text evidence="2 12">Belongs to the RNA polymerase beta chain family.</text>
</comment>
<evidence type="ECO:0000256" key="10">
    <source>
        <dbReference type="ARBA" id="ARBA00023242"/>
    </source>
</evidence>
<dbReference type="Pfam" id="PF04561">
    <property type="entry name" value="RNA_pol_Rpb2_2"/>
    <property type="match status" value="1"/>
</dbReference>
<dbReference type="Gene3D" id="2.40.50.150">
    <property type="match status" value="1"/>
</dbReference>
<dbReference type="FunFam" id="3.90.1110.10:FF:000007">
    <property type="entry name" value="DNA-directed RNA polymerase subunit beta"/>
    <property type="match status" value="1"/>
</dbReference>
<accession>A0A0F7SEW2</accession>
<dbReference type="GO" id="GO:0008270">
    <property type="term" value="F:zinc ion binding"/>
    <property type="evidence" value="ECO:0007669"/>
    <property type="project" value="UniProtKB-KW"/>
</dbReference>
<feature type="domain" description="RNA polymerase Rpb2" evidence="16">
    <location>
        <begin position="1077"/>
        <end position="1148"/>
    </location>
</feature>
<proteinExistence type="inferred from homology"/>
<dbReference type="InterPro" id="IPR007644">
    <property type="entry name" value="RNA_pol_bsu_protrusion"/>
</dbReference>
<dbReference type="InterPro" id="IPR014724">
    <property type="entry name" value="RNA_pol_RPB2_OB-fold"/>
</dbReference>
<evidence type="ECO:0000256" key="13">
    <source>
        <dbReference type="RuleBase" id="RU363031"/>
    </source>
</evidence>
<dbReference type="Pfam" id="PF04563">
    <property type="entry name" value="RNA_pol_Rpb2_1"/>
    <property type="match status" value="1"/>
</dbReference>
<dbReference type="Gene3D" id="3.90.1100.10">
    <property type="match status" value="1"/>
</dbReference>
<dbReference type="Gene3D" id="2.40.270.10">
    <property type="entry name" value="DNA-directed RNA polymerase, subunit 2, domain 6"/>
    <property type="match status" value="1"/>
</dbReference>
<dbReference type="EMBL" id="LN483167">
    <property type="protein sequence ID" value="CDZ97151.1"/>
    <property type="molecule type" value="Genomic_DNA"/>
</dbReference>
<evidence type="ECO:0000256" key="3">
    <source>
        <dbReference type="ARBA" id="ARBA00022478"/>
    </source>
</evidence>
<keyword evidence="10" id="KW-0539">Nucleus</keyword>
<evidence type="ECO:0000256" key="1">
    <source>
        <dbReference type="ARBA" id="ARBA00004604"/>
    </source>
</evidence>
<dbReference type="Pfam" id="PF06883">
    <property type="entry name" value="RNA_pol_Rpa2_4"/>
    <property type="match status" value="1"/>
</dbReference>
<sequence>MVVPLSSPLQPGSKSHKSHSFHTLTREAAFKYPSKTGADIPALEELVAPHIESFNALLEDPSAEGGKGLLALAVQDIGEKVVYDGKGRAEGKRLSIRIADVTVGRPLVPDKDKSAKERRIYPSEARERLTTYKSKMTARICWSVDRGPETEELRELGFLPIMVKSNRCNLKAASASTLVNAHEESTSFGGHFIINGNEKLIRFLILPRRNHVISIFRNSFTKRGPGYSAYGTQIRCVRKDQTSCTNTMHYLSSGGATLRFSWRKNEYMIPLMLILKALVSASDLEIFQGLVQGEEENTFLTDRVELLLRGFKNYGLKTGKQCLEYLGSKFRVVLGLPEDWEDEVVGSWLIDRVVLVHLDDPRDKFRMLLFMLRKLYSLVSNASCADNPDSPQHQEVLLPGFLYGMIIKEKLDEAITAVRAQISQDVRRDVAGVDFSDNRYISKVLHKINFDVGQKLSYFLATGNLVTPSGLDLQQTSGYTIVAEKLNFYRYLSHFRCIHRGAFFAELKTTTVRKLLPEAWGFLCPVHTPDGSPCGLLNHLSHTCKIITSALPVSHIPSLLTSLGMTQPFATSSIDGTKFLVVQLDGKIIGWAPPALCLKLSSTLRKWKTEGRNNVPLDLEIGWVPISKGGQYPGLYLFSSRARMMRPVTYTENGKLDHVGTFEQVYMEIACTDQELEKVTRKNIESGAKEVAFRQSHVELDPTSVLSVIANLTPFSDFNQSPRNMYQCQMGKQTMGTPSTALSRRTDNKMYRLQSGQTPIVRPELWNKYGFDLFPNGTNAVVAVISYTGYDMEDAMILNKSAHERGFGYGTVYKSQIIDLKTGMRSASGPATNHFGIGGDIKQTHPLRETVDEDGYPMIGAKLTSGTPIAAHYSDTVGRTHVHKYKGDEVAYVDEVRVLGGDAGDSECQKIHIKLRIPRSPTIGDKFSSRHGQKGVCSQKWPAVDMPFSESGMQPDVIINPHAFPSRMTIGMFVESLAGKAGAMHGLAQDGTPWKFSDGDTPVEYFGQQLLASGYNYHGNEPMYSGITGEEFHADIYIGLVYYQRLRHMVNDKYQVRTTGPVDQLTRQPVKGRKRNGGIRFGEMERDALLAHGTSFLLQDRLMNCSDYTTAWVCRSCGSMISLGYDLDATMDVSGGGEYCRVCKEEGENAGLHDVSLAVPKSNLLQGAIGPGNDMDVVAVPYVFRYLAAEMACMGIKISVAVN</sequence>
<dbReference type="FunFam" id="2.40.50.150:FF:000004">
    <property type="entry name" value="DNA-directed RNA polymerase subunit beta"/>
    <property type="match status" value="1"/>
</dbReference>
<dbReference type="AlphaFoldDB" id="A0A0F7SEW2"/>
<evidence type="ECO:0000313" key="21">
    <source>
        <dbReference type="EMBL" id="CDZ97151.1"/>
    </source>
</evidence>
<dbReference type="GO" id="GO:0032549">
    <property type="term" value="F:ribonucleoside binding"/>
    <property type="evidence" value="ECO:0007669"/>
    <property type="project" value="InterPro"/>
</dbReference>
<keyword evidence="4 13" id="KW-0808">Transferase</keyword>
<feature type="domain" description="RNA polymerase Rpb2" evidence="19">
    <location>
        <begin position="482"/>
        <end position="546"/>
    </location>
</feature>
<dbReference type="Gene3D" id="3.90.1110.10">
    <property type="entry name" value="RNA polymerase Rpb2, domain 2"/>
    <property type="match status" value="1"/>
</dbReference>
<dbReference type="GO" id="GO:0003677">
    <property type="term" value="F:DNA binding"/>
    <property type="evidence" value="ECO:0007669"/>
    <property type="project" value="InterPro"/>
</dbReference>
<dbReference type="GO" id="GO:0000428">
    <property type="term" value="C:DNA-directed RNA polymerase complex"/>
    <property type="evidence" value="ECO:0007669"/>
    <property type="project" value="UniProtKB-KW"/>
</dbReference>
<evidence type="ECO:0000259" key="19">
    <source>
        <dbReference type="Pfam" id="PF04565"/>
    </source>
</evidence>
<evidence type="ECO:0000259" key="16">
    <source>
        <dbReference type="Pfam" id="PF04560"/>
    </source>
</evidence>
<dbReference type="Gene3D" id="3.90.1800.10">
    <property type="entry name" value="RNA polymerase alpha subunit dimerisation domain"/>
    <property type="match status" value="1"/>
</dbReference>
<evidence type="ECO:0000256" key="12">
    <source>
        <dbReference type="RuleBase" id="RU000434"/>
    </source>
</evidence>
<organism evidence="21">
    <name type="scientific">Phaffia rhodozyma</name>
    <name type="common">Yeast</name>
    <name type="synonym">Xanthophyllomyces dendrorhous</name>
    <dbReference type="NCBI Taxonomy" id="264483"/>
    <lineage>
        <taxon>Eukaryota</taxon>
        <taxon>Fungi</taxon>
        <taxon>Dikarya</taxon>
        <taxon>Basidiomycota</taxon>
        <taxon>Agaricomycotina</taxon>
        <taxon>Tremellomycetes</taxon>
        <taxon>Cystofilobasidiales</taxon>
        <taxon>Mrakiaceae</taxon>
        <taxon>Phaffia</taxon>
    </lineage>
</organism>
<dbReference type="InterPro" id="IPR037033">
    <property type="entry name" value="DNA-dir_RNAP_su2_hyb_sf"/>
</dbReference>
<dbReference type="InterPro" id="IPR007120">
    <property type="entry name" value="DNA-dir_RNAP_su2_dom"/>
</dbReference>
<evidence type="ECO:0000256" key="7">
    <source>
        <dbReference type="ARBA" id="ARBA00022771"/>
    </source>
</evidence>
<dbReference type="FunFam" id="3.90.1070.20:FF:000003">
    <property type="entry name" value="DNA-directed RNA polymerase subunit beta"/>
    <property type="match status" value="1"/>
</dbReference>
<dbReference type="Gene3D" id="3.90.1070.20">
    <property type="match status" value="1"/>
</dbReference>
<evidence type="ECO:0000256" key="8">
    <source>
        <dbReference type="ARBA" id="ARBA00022833"/>
    </source>
</evidence>
<name>A0A0F7SEW2_PHARH</name>
<feature type="domain" description="DNA-directed RNA polymerase I subunit RPA2" evidence="20">
    <location>
        <begin position="589"/>
        <end position="646"/>
    </location>
</feature>
<comment type="function">
    <text evidence="13">DNA-dependent RNA polymerase catalyzes the transcription of DNA into RNA using the four ribonucleoside triphosphates as substrates.</text>
</comment>
<keyword evidence="3 13" id="KW-0240">DNA-directed RNA polymerase</keyword>
<dbReference type="Pfam" id="PF04565">
    <property type="entry name" value="RNA_pol_Rpb2_3"/>
    <property type="match status" value="1"/>
</dbReference>
<dbReference type="PROSITE" id="PS01166">
    <property type="entry name" value="RNA_POL_BETA"/>
    <property type="match status" value="1"/>
</dbReference>
<keyword evidence="7" id="KW-0863">Zinc-finger</keyword>
<dbReference type="GO" id="GO:0005730">
    <property type="term" value="C:nucleolus"/>
    <property type="evidence" value="ECO:0007669"/>
    <property type="project" value="UniProtKB-SubCell"/>
</dbReference>
<dbReference type="InterPro" id="IPR009674">
    <property type="entry name" value="Rpa2_dom_4"/>
</dbReference>
<comment type="catalytic activity">
    <reaction evidence="11">
        <text>RNA(n) + a ribonucleoside 5'-triphosphate = RNA(n+1) + diphosphate</text>
        <dbReference type="Rhea" id="RHEA:21248"/>
        <dbReference type="Rhea" id="RHEA-COMP:14527"/>
        <dbReference type="Rhea" id="RHEA-COMP:17342"/>
        <dbReference type="ChEBI" id="CHEBI:33019"/>
        <dbReference type="ChEBI" id="CHEBI:61557"/>
        <dbReference type="ChEBI" id="CHEBI:140395"/>
        <dbReference type="EC" id="2.7.7.6"/>
    </reaction>
    <physiologicalReaction direction="left-to-right" evidence="11">
        <dbReference type="Rhea" id="RHEA:21249"/>
    </physiologicalReaction>
</comment>
<evidence type="ECO:0000256" key="2">
    <source>
        <dbReference type="ARBA" id="ARBA00006835"/>
    </source>
</evidence>